<feature type="domain" description="TonB-dependent receptor-like beta-barrel" evidence="12">
    <location>
        <begin position="274"/>
        <end position="661"/>
    </location>
</feature>
<evidence type="ECO:0000313" key="14">
    <source>
        <dbReference type="EMBL" id="ENO87016.1"/>
    </source>
</evidence>
<evidence type="ECO:0000256" key="3">
    <source>
        <dbReference type="ARBA" id="ARBA00022448"/>
    </source>
</evidence>
<evidence type="ECO:0000256" key="10">
    <source>
        <dbReference type="PROSITE-ProRule" id="PRU01360"/>
    </source>
</evidence>
<reference evidence="14 15" key="1">
    <citation type="submission" date="2012-09" db="EMBL/GenBank/DDBJ databases">
        <title>Draft Genome Sequences of 6 Strains from Genus Thauera.</title>
        <authorList>
            <person name="Liu B."/>
            <person name="Shapleigh J.P."/>
            <person name="Frostegard A.H."/>
        </authorList>
    </citation>
    <scope>NUCLEOTIDE SEQUENCE [LARGE SCALE GENOMIC DNA]</scope>
    <source>
        <strain evidence="14 15">S2</strain>
    </source>
</reference>
<evidence type="ECO:0000256" key="6">
    <source>
        <dbReference type="ARBA" id="ARBA00023077"/>
    </source>
</evidence>
<comment type="similarity">
    <text evidence="2 10 11">Belongs to the TonB-dependent receptor family.</text>
</comment>
<dbReference type="AlphaFoldDB" id="N6XYW7"/>
<proteinExistence type="inferred from homology"/>
<keyword evidence="6 11" id="KW-0798">TonB box</keyword>
<dbReference type="Pfam" id="PF07715">
    <property type="entry name" value="Plug"/>
    <property type="match status" value="1"/>
</dbReference>
<evidence type="ECO:0000259" key="12">
    <source>
        <dbReference type="Pfam" id="PF00593"/>
    </source>
</evidence>
<dbReference type="InterPro" id="IPR039426">
    <property type="entry name" value="TonB-dep_rcpt-like"/>
</dbReference>
<dbReference type="SUPFAM" id="SSF56935">
    <property type="entry name" value="Porins"/>
    <property type="match status" value="1"/>
</dbReference>
<dbReference type="PROSITE" id="PS52016">
    <property type="entry name" value="TONB_DEPENDENT_REC_3"/>
    <property type="match status" value="1"/>
</dbReference>
<protein>
    <submittedName>
        <fullName evidence="14">TonB-dependent receptor</fullName>
    </submittedName>
</protein>
<dbReference type="InterPro" id="IPR000531">
    <property type="entry name" value="Beta-barrel_TonB"/>
</dbReference>
<dbReference type="Gene3D" id="2.40.170.20">
    <property type="entry name" value="TonB-dependent receptor, beta-barrel domain"/>
    <property type="match status" value="1"/>
</dbReference>
<organism evidence="14 15">
    <name type="scientific">Thauera aminoaromatica S2</name>
    <dbReference type="NCBI Taxonomy" id="1234381"/>
    <lineage>
        <taxon>Bacteria</taxon>
        <taxon>Pseudomonadati</taxon>
        <taxon>Pseudomonadota</taxon>
        <taxon>Betaproteobacteria</taxon>
        <taxon>Rhodocyclales</taxon>
        <taxon>Zoogloeaceae</taxon>
        <taxon>Thauera</taxon>
    </lineage>
</organism>
<keyword evidence="7 10" id="KW-0472">Membrane</keyword>
<evidence type="ECO:0000259" key="13">
    <source>
        <dbReference type="Pfam" id="PF07715"/>
    </source>
</evidence>
<evidence type="ECO:0000256" key="4">
    <source>
        <dbReference type="ARBA" id="ARBA00022452"/>
    </source>
</evidence>
<dbReference type="Proteomes" id="UP000013042">
    <property type="component" value="Unassembled WGS sequence"/>
</dbReference>
<keyword evidence="5 10" id="KW-0812">Transmembrane</keyword>
<dbReference type="EMBL" id="AMXD01000024">
    <property type="protein sequence ID" value="ENO87016.1"/>
    <property type="molecule type" value="Genomic_DNA"/>
</dbReference>
<evidence type="ECO:0000256" key="8">
    <source>
        <dbReference type="ARBA" id="ARBA00023170"/>
    </source>
</evidence>
<dbReference type="PANTHER" id="PTHR30069:SF27">
    <property type="entry name" value="BLL4766 PROTEIN"/>
    <property type="match status" value="1"/>
</dbReference>
<evidence type="ECO:0000256" key="5">
    <source>
        <dbReference type="ARBA" id="ARBA00022692"/>
    </source>
</evidence>
<evidence type="ECO:0000256" key="1">
    <source>
        <dbReference type="ARBA" id="ARBA00004571"/>
    </source>
</evidence>
<keyword evidence="9 10" id="KW-0998">Cell outer membrane</keyword>
<dbReference type="Gene3D" id="2.170.130.10">
    <property type="entry name" value="TonB-dependent receptor, plug domain"/>
    <property type="match status" value="1"/>
</dbReference>
<dbReference type="Pfam" id="PF00593">
    <property type="entry name" value="TonB_dep_Rec_b-barrel"/>
    <property type="match status" value="1"/>
</dbReference>
<keyword evidence="4 10" id="KW-1134">Transmembrane beta strand</keyword>
<dbReference type="InterPro" id="IPR037066">
    <property type="entry name" value="Plug_dom_sf"/>
</dbReference>
<evidence type="ECO:0000256" key="2">
    <source>
        <dbReference type="ARBA" id="ARBA00009810"/>
    </source>
</evidence>
<dbReference type="InterPro" id="IPR012910">
    <property type="entry name" value="Plug_dom"/>
</dbReference>
<dbReference type="GO" id="GO:0044718">
    <property type="term" value="P:siderophore transmembrane transport"/>
    <property type="evidence" value="ECO:0007669"/>
    <property type="project" value="TreeGrafter"/>
</dbReference>
<evidence type="ECO:0000256" key="11">
    <source>
        <dbReference type="RuleBase" id="RU003357"/>
    </source>
</evidence>
<evidence type="ECO:0000313" key="15">
    <source>
        <dbReference type="Proteomes" id="UP000013042"/>
    </source>
</evidence>
<dbReference type="PANTHER" id="PTHR30069">
    <property type="entry name" value="TONB-DEPENDENT OUTER MEMBRANE RECEPTOR"/>
    <property type="match status" value="1"/>
</dbReference>
<gene>
    <name evidence="14" type="ORF">C665_06184</name>
</gene>
<accession>N6XYW7</accession>
<feature type="domain" description="TonB-dependent receptor plug" evidence="13">
    <location>
        <begin position="67"/>
        <end position="172"/>
    </location>
</feature>
<evidence type="ECO:0000256" key="7">
    <source>
        <dbReference type="ARBA" id="ARBA00023136"/>
    </source>
</evidence>
<comment type="caution">
    <text evidence="14">The sequence shown here is derived from an EMBL/GenBank/DDBJ whole genome shotgun (WGS) entry which is preliminary data.</text>
</comment>
<name>N6XYW7_THASP</name>
<keyword evidence="8 14" id="KW-0675">Receptor</keyword>
<dbReference type="InterPro" id="IPR036942">
    <property type="entry name" value="Beta-barrel_TonB_sf"/>
</dbReference>
<dbReference type="GO" id="GO:0015344">
    <property type="term" value="F:siderophore uptake transmembrane transporter activity"/>
    <property type="evidence" value="ECO:0007669"/>
    <property type="project" value="TreeGrafter"/>
</dbReference>
<keyword evidence="3 10" id="KW-0813">Transport</keyword>
<evidence type="ECO:0000256" key="9">
    <source>
        <dbReference type="ARBA" id="ARBA00023237"/>
    </source>
</evidence>
<dbReference type="GO" id="GO:0009279">
    <property type="term" value="C:cell outer membrane"/>
    <property type="evidence" value="ECO:0007669"/>
    <property type="project" value="UniProtKB-SubCell"/>
</dbReference>
<comment type="subcellular location">
    <subcellularLocation>
        <location evidence="1 10">Cell outer membrane</location>
        <topology evidence="1 10">Multi-pass membrane protein</topology>
    </subcellularLocation>
</comment>
<sequence>MLRAPKAHWVYSRILRRRPLPMHLHRPPTALALLSLLAAGTVEASSADAFFEPLPVVLSASRLAQPLQDSPGAVTVIDADLIAATGYRELARVLRLVPGFQVGQERGNLQWVTYHGLGMDSPMQIQLLVDGRASLTPSFTASAERALPGDIERIEVVRGSNSAAYGSNAFLGIVNIITDDASRHPGTRLKLATGAPGIRDASLRHAVQSGPLSVRIGAHHEEDEGFADLYDGRRTDVLNLRADLQVGEHDALALNAGVAESTHELGYAGSIFDIAAQREGRDTNRSLHLRWRHGPEDDAIRVSAYWSRQSRDDLWRYDSAANSRTLANAFPERLRGTVGNSATFVQHNLEIERRERVDEATRLMWGAEWKRIEHDSPFWYHERRNHARDEHRLFANLELRTGTAFLWNAGGMLEQLQGDEARLAPRVFLNWQAAPRITWRIGHSRAWRQPDLFERNVDIRITDDKGELVQRRQYPNPDLRPQRIDASEIGFLGVFGDSRSTLDVRLFRERIEDLIVRNAVPSDWPIEGKLPEAISRGLGSTRWENHSGRVQLNGIETQLHLKPWRGTEFLLAHSLIDRDVDDPRIRRNVAPYTASLSWLQRAGAWRSLLSVLRMGPIDAGFSYVPGFDYTVPSYTTVDWSVSRNLRLFDMAVELRLTGINLLGRHQELANRPLQAQPEFAGRPANEVSRQAWLALETTF</sequence>